<gene>
    <name evidence="1" type="ORF">MAY91_11540</name>
</gene>
<keyword evidence="2" id="KW-1185">Reference proteome</keyword>
<accession>A0ABY8GDL9</accession>
<sequence>MTQGIIGAGYVNDLTRKAQEEQALSEYQQGLAAQLLKRADETQEKALKVSGDMREILTTLTQAHDRIANSVRMS</sequence>
<protein>
    <submittedName>
        <fullName evidence="1">Uncharacterized protein</fullName>
    </submittedName>
</protein>
<dbReference type="EMBL" id="CP092014">
    <property type="protein sequence ID" value="WFN95575.1"/>
    <property type="molecule type" value="Genomic_DNA"/>
</dbReference>
<organism evidence="1 2">
    <name type="scientific">Edwardsiella ictaluri</name>
    <dbReference type="NCBI Taxonomy" id="67780"/>
    <lineage>
        <taxon>Bacteria</taxon>
        <taxon>Pseudomonadati</taxon>
        <taxon>Pseudomonadota</taxon>
        <taxon>Gammaproteobacteria</taxon>
        <taxon>Enterobacterales</taxon>
        <taxon>Hafniaceae</taxon>
        <taxon>Edwardsiella</taxon>
    </lineage>
</organism>
<proteinExistence type="predicted"/>
<evidence type="ECO:0000313" key="1">
    <source>
        <dbReference type="EMBL" id="WFN95575.1"/>
    </source>
</evidence>
<name>A0ABY8GDL9_EDWIC</name>
<reference evidence="1 2" key="1">
    <citation type="submission" date="2022-02" db="EMBL/GenBank/DDBJ databases">
        <title>Phenotypic, genotypic and serological characterization of Edwardsiella ictaluri from catfish and ornamental fish species.</title>
        <authorList>
            <person name="Rose D."/>
            <person name="Tekedar H.C."/>
            <person name="Waldbieser G.C."/>
            <person name="Aarattuthodi S."/>
            <person name="Griffin M.J."/>
        </authorList>
    </citation>
    <scope>NUCLEOTIDE SEQUENCE [LARGE SCALE GENOMIC DNA]</scope>
    <source>
        <strain evidence="1 2">13 TAL-140 K3</strain>
    </source>
</reference>
<evidence type="ECO:0000313" key="2">
    <source>
        <dbReference type="Proteomes" id="UP001222680"/>
    </source>
</evidence>
<dbReference type="Proteomes" id="UP001222680">
    <property type="component" value="Chromosome"/>
</dbReference>